<dbReference type="EMBL" id="JAHQCW010000001">
    <property type="protein sequence ID" value="MBU9735019.1"/>
    <property type="molecule type" value="Genomic_DNA"/>
</dbReference>
<dbReference type="GO" id="GO:0008233">
    <property type="term" value="F:peptidase activity"/>
    <property type="evidence" value="ECO:0007669"/>
    <property type="project" value="InterPro"/>
</dbReference>
<reference evidence="3" key="1">
    <citation type="submission" date="2021-06" db="EMBL/GenBank/DDBJ databases">
        <title>Description of novel taxa of the family Lachnospiraceae.</title>
        <authorList>
            <person name="Chaplin A.V."/>
            <person name="Sokolova S.R."/>
            <person name="Pikina A.P."/>
            <person name="Korzhanova M."/>
            <person name="Belova V."/>
            <person name="Korostin D."/>
            <person name="Efimov B.A."/>
        </authorList>
    </citation>
    <scope>NUCLEOTIDE SEQUENCE</scope>
    <source>
        <strain evidence="3">ASD5720</strain>
    </source>
</reference>
<evidence type="ECO:0000256" key="1">
    <source>
        <dbReference type="SAM" id="MobiDB-lite"/>
    </source>
</evidence>
<dbReference type="AlphaFoldDB" id="A0A949NDD1"/>
<dbReference type="Gene3D" id="3.30.1380.10">
    <property type="match status" value="1"/>
</dbReference>
<accession>A0A949NDD1</accession>
<dbReference type="Proteomes" id="UP000712157">
    <property type="component" value="Unassembled WGS sequence"/>
</dbReference>
<protein>
    <submittedName>
        <fullName evidence="3">M15 family metallopeptidase</fullName>
    </submittedName>
</protein>
<evidence type="ECO:0000259" key="2">
    <source>
        <dbReference type="Pfam" id="PF13539"/>
    </source>
</evidence>
<organism evidence="3 4">
    <name type="scientific">Diplocloster agilis</name>
    <dbReference type="NCBI Taxonomy" id="2850323"/>
    <lineage>
        <taxon>Bacteria</taxon>
        <taxon>Bacillati</taxon>
        <taxon>Bacillota</taxon>
        <taxon>Clostridia</taxon>
        <taxon>Lachnospirales</taxon>
        <taxon>Lachnospiraceae</taxon>
        <taxon>Diplocloster</taxon>
    </lineage>
</organism>
<dbReference type="Pfam" id="PF13539">
    <property type="entry name" value="Peptidase_M15_4"/>
    <property type="match status" value="1"/>
</dbReference>
<dbReference type="CDD" id="cd14845">
    <property type="entry name" value="L-Ala-D-Glu_peptidase_like"/>
    <property type="match status" value="1"/>
</dbReference>
<dbReference type="RefSeq" id="WP_158343356.1">
    <property type="nucleotide sequence ID" value="NZ_JAHQCW010000001.1"/>
</dbReference>
<comment type="caution">
    <text evidence="3">The sequence shown here is derived from an EMBL/GenBank/DDBJ whole genome shotgun (WGS) entry which is preliminary data.</text>
</comment>
<sequence length="272" mass="29911">MKPYIKYLFITVLAAGCFYLDQQDYQASDQAPAADQTHQTPADSKTGDSDAAAPQAAAPSLDSRSIPADNSGAVSDTDCITYAPGFTYEPIPQSVIRRITGCSYPEDCPLPYSELRYLNLMYVDYSGEAQQGELICNKAIAQDLIEIFYELYQAGYPLATVSLIDDYGADDEASMQANNTSCFNYRKIAGSGKLSNHSYGLAVDINPLYNPYVTAAAVSPSGSGPYADRSSEFISKIDHEDLAYRLFTEHGFTWGGDWVSRKDYQHFEKSDD</sequence>
<name>A0A949NDD1_9FIRM</name>
<proteinExistence type="predicted"/>
<dbReference type="InterPro" id="IPR039561">
    <property type="entry name" value="Peptidase_M15C"/>
</dbReference>
<evidence type="ECO:0000313" key="4">
    <source>
        <dbReference type="Proteomes" id="UP000712157"/>
    </source>
</evidence>
<feature type="domain" description="Peptidase M15C" evidence="2">
    <location>
        <begin position="190"/>
        <end position="269"/>
    </location>
</feature>
<keyword evidence="4" id="KW-1185">Reference proteome</keyword>
<dbReference type="SUPFAM" id="SSF55166">
    <property type="entry name" value="Hedgehog/DD-peptidase"/>
    <property type="match status" value="1"/>
</dbReference>
<dbReference type="PROSITE" id="PS51257">
    <property type="entry name" value="PROKAR_LIPOPROTEIN"/>
    <property type="match status" value="1"/>
</dbReference>
<dbReference type="InterPro" id="IPR009045">
    <property type="entry name" value="Zn_M74/Hedgehog-like"/>
</dbReference>
<feature type="region of interest" description="Disordered" evidence="1">
    <location>
        <begin position="29"/>
        <end position="70"/>
    </location>
</feature>
<gene>
    <name evidence="3" type="ORF">KTH89_00625</name>
</gene>
<evidence type="ECO:0000313" key="3">
    <source>
        <dbReference type="EMBL" id="MBU9735019.1"/>
    </source>
</evidence>